<protein>
    <submittedName>
        <fullName evidence="2">Uncharacterized protein</fullName>
    </submittedName>
</protein>
<gene>
    <name evidence="2" type="ORF">NA57DRAFT_59654</name>
</gene>
<keyword evidence="3" id="KW-1185">Reference proteome</keyword>
<feature type="compositionally biased region" description="Polar residues" evidence="1">
    <location>
        <begin position="1"/>
        <end position="15"/>
    </location>
</feature>
<name>A0A9P4M5U4_9PEZI</name>
<reference evidence="2" key="1">
    <citation type="journal article" date="2020" name="Stud. Mycol.">
        <title>101 Dothideomycetes genomes: a test case for predicting lifestyles and emergence of pathogens.</title>
        <authorList>
            <person name="Haridas S."/>
            <person name="Albert R."/>
            <person name="Binder M."/>
            <person name="Bloem J."/>
            <person name="Labutti K."/>
            <person name="Salamov A."/>
            <person name="Andreopoulos B."/>
            <person name="Baker S."/>
            <person name="Barry K."/>
            <person name="Bills G."/>
            <person name="Bluhm B."/>
            <person name="Cannon C."/>
            <person name="Castanera R."/>
            <person name="Culley D."/>
            <person name="Daum C."/>
            <person name="Ezra D."/>
            <person name="Gonzalez J."/>
            <person name="Henrissat B."/>
            <person name="Kuo A."/>
            <person name="Liang C."/>
            <person name="Lipzen A."/>
            <person name="Lutzoni F."/>
            <person name="Magnuson J."/>
            <person name="Mondo S."/>
            <person name="Nolan M."/>
            <person name="Ohm R."/>
            <person name="Pangilinan J."/>
            <person name="Park H.-J."/>
            <person name="Ramirez L."/>
            <person name="Alfaro M."/>
            <person name="Sun H."/>
            <person name="Tritt A."/>
            <person name="Yoshinaga Y."/>
            <person name="Zwiers L.-H."/>
            <person name="Turgeon B."/>
            <person name="Goodwin S."/>
            <person name="Spatafora J."/>
            <person name="Crous P."/>
            <person name="Grigoriev I."/>
        </authorList>
    </citation>
    <scope>NUCLEOTIDE SEQUENCE</scope>
    <source>
        <strain evidence="2">CBS 133067</strain>
    </source>
</reference>
<dbReference type="AlphaFoldDB" id="A0A9P4M5U4"/>
<dbReference type="EMBL" id="ML978131">
    <property type="protein sequence ID" value="KAF2095667.1"/>
    <property type="molecule type" value="Genomic_DNA"/>
</dbReference>
<accession>A0A9P4M5U4</accession>
<feature type="compositionally biased region" description="Low complexity" evidence="1">
    <location>
        <begin position="35"/>
        <end position="53"/>
    </location>
</feature>
<sequence>MDRTSKLLQLQTSAAYASRPQPQPIQNDKHLALQSSSAESADSTDSSTSSDSENFNPAMRCCRCHRHARPGADPATSGMVREPRGIPPLNGSPSVSPTRHRFQSKLSRSCLMDVIMLAMSMLHHLSRLPRKLTCQPRITTAYSTFTAINRFMHRSPPRNTCPHSSCFGKANEVAAGGVGIHERTDRPLLELHHDGSGYELATVNGITN</sequence>
<proteinExistence type="predicted"/>
<feature type="region of interest" description="Disordered" evidence="1">
    <location>
        <begin position="1"/>
        <end position="55"/>
    </location>
</feature>
<dbReference type="Proteomes" id="UP000799772">
    <property type="component" value="Unassembled WGS sequence"/>
</dbReference>
<organism evidence="2 3">
    <name type="scientific">Rhizodiscina lignyota</name>
    <dbReference type="NCBI Taxonomy" id="1504668"/>
    <lineage>
        <taxon>Eukaryota</taxon>
        <taxon>Fungi</taxon>
        <taxon>Dikarya</taxon>
        <taxon>Ascomycota</taxon>
        <taxon>Pezizomycotina</taxon>
        <taxon>Dothideomycetes</taxon>
        <taxon>Pleosporomycetidae</taxon>
        <taxon>Aulographales</taxon>
        <taxon>Rhizodiscinaceae</taxon>
        <taxon>Rhizodiscina</taxon>
    </lineage>
</organism>
<evidence type="ECO:0000256" key="1">
    <source>
        <dbReference type="SAM" id="MobiDB-lite"/>
    </source>
</evidence>
<comment type="caution">
    <text evidence="2">The sequence shown here is derived from an EMBL/GenBank/DDBJ whole genome shotgun (WGS) entry which is preliminary data.</text>
</comment>
<feature type="region of interest" description="Disordered" evidence="1">
    <location>
        <begin position="70"/>
        <end position="99"/>
    </location>
</feature>
<evidence type="ECO:0000313" key="2">
    <source>
        <dbReference type="EMBL" id="KAF2095667.1"/>
    </source>
</evidence>
<evidence type="ECO:0000313" key="3">
    <source>
        <dbReference type="Proteomes" id="UP000799772"/>
    </source>
</evidence>